<reference evidence="2" key="2">
    <citation type="submission" date="2015-01" db="EMBL/GenBank/DDBJ databases">
        <title>Evolutionary Origins and Diversification of the Mycorrhizal Mutualists.</title>
        <authorList>
            <consortium name="DOE Joint Genome Institute"/>
            <consortium name="Mycorrhizal Genomics Consortium"/>
            <person name="Kohler A."/>
            <person name="Kuo A."/>
            <person name="Nagy L.G."/>
            <person name="Floudas D."/>
            <person name="Copeland A."/>
            <person name="Barry K.W."/>
            <person name="Cichocki N."/>
            <person name="Veneault-Fourrey C."/>
            <person name="LaButti K."/>
            <person name="Lindquist E.A."/>
            <person name="Lipzen A."/>
            <person name="Lundell T."/>
            <person name="Morin E."/>
            <person name="Murat C."/>
            <person name="Riley R."/>
            <person name="Ohm R."/>
            <person name="Sun H."/>
            <person name="Tunlid A."/>
            <person name="Henrissat B."/>
            <person name="Grigoriev I.V."/>
            <person name="Hibbett D.S."/>
            <person name="Martin F."/>
        </authorList>
    </citation>
    <scope>NUCLEOTIDE SEQUENCE [LARGE SCALE GENOMIC DNA]</scope>
    <source>
        <strain evidence="2">F 1598</strain>
    </source>
</reference>
<sequence length="146" mass="16723">MRVRCMLYLIVPLPRFYFPRVETTPSRTRYDCNSEGREMAAGRASFALGGRYQAPSGFGPVRGSRHASHLNRFFCPDMRREVELLRTTIQCSGQHVGSCLEIYQNRSTKRLQNSKSNLRCHPSPFLYILAWIRLKLMRSLGGVLGP</sequence>
<accession>A0A0C3AVP7</accession>
<protein>
    <submittedName>
        <fullName evidence="1">Uncharacterized protein</fullName>
    </submittedName>
</protein>
<dbReference type="HOGENOM" id="CLU_148826_0_0_1"/>
<dbReference type="Proteomes" id="UP000054166">
    <property type="component" value="Unassembled WGS sequence"/>
</dbReference>
<keyword evidence="2" id="KW-1185">Reference proteome</keyword>
<evidence type="ECO:0000313" key="2">
    <source>
        <dbReference type="Proteomes" id="UP000054166"/>
    </source>
</evidence>
<gene>
    <name evidence="1" type="ORF">PILCRDRAFT_602475</name>
</gene>
<dbReference type="AlphaFoldDB" id="A0A0C3AVP7"/>
<evidence type="ECO:0000313" key="1">
    <source>
        <dbReference type="EMBL" id="KIM78058.1"/>
    </source>
</evidence>
<dbReference type="EMBL" id="KN833019">
    <property type="protein sequence ID" value="KIM78058.1"/>
    <property type="molecule type" value="Genomic_DNA"/>
</dbReference>
<proteinExistence type="predicted"/>
<name>A0A0C3AVP7_PILCF</name>
<dbReference type="InParanoid" id="A0A0C3AVP7"/>
<reference evidence="1 2" key="1">
    <citation type="submission" date="2014-04" db="EMBL/GenBank/DDBJ databases">
        <authorList>
            <consortium name="DOE Joint Genome Institute"/>
            <person name="Kuo A."/>
            <person name="Tarkka M."/>
            <person name="Buscot F."/>
            <person name="Kohler A."/>
            <person name="Nagy L.G."/>
            <person name="Floudas D."/>
            <person name="Copeland A."/>
            <person name="Barry K.W."/>
            <person name="Cichocki N."/>
            <person name="Veneault-Fourrey C."/>
            <person name="LaButti K."/>
            <person name="Lindquist E.A."/>
            <person name="Lipzen A."/>
            <person name="Lundell T."/>
            <person name="Morin E."/>
            <person name="Murat C."/>
            <person name="Sun H."/>
            <person name="Tunlid A."/>
            <person name="Henrissat B."/>
            <person name="Grigoriev I.V."/>
            <person name="Hibbett D.S."/>
            <person name="Martin F."/>
            <person name="Nordberg H.P."/>
            <person name="Cantor M.N."/>
            <person name="Hua S.X."/>
        </authorList>
    </citation>
    <scope>NUCLEOTIDE SEQUENCE [LARGE SCALE GENOMIC DNA]</scope>
    <source>
        <strain evidence="1 2">F 1598</strain>
    </source>
</reference>
<organism evidence="1 2">
    <name type="scientific">Piloderma croceum (strain F 1598)</name>
    <dbReference type="NCBI Taxonomy" id="765440"/>
    <lineage>
        <taxon>Eukaryota</taxon>
        <taxon>Fungi</taxon>
        <taxon>Dikarya</taxon>
        <taxon>Basidiomycota</taxon>
        <taxon>Agaricomycotina</taxon>
        <taxon>Agaricomycetes</taxon>
        <taxon>Agaricomycetidae</taxon>
        <taxon>Atheliales</taxon>
        <taxon>Atheliaceae</taxon>
        <taxon>Piloderma</taxon>
    </lineage>
</organism>